<evidence type="ECO:0000256" key="2">
    <source>
        <dbReference type="ARBA" id="ARBA00022980"/>
    </source>
</evidence>
<dbReference type="GeneID" id="54778773"/>
<dbReference type="FunFam" id="3.100.10.10:FF:000017">
    <property type="entry name" value="Mrpl10p"/>
    <property type="match status" value="1"/>
</dbReference>
<dbReference type="OrthoDB" id="361383at2759"/>
<gene>
    <name evidence="6" type="ORF">DIURU_000120</name>
</gene>
<comment type="caution">
    <text evidence="6">The sequence shown here is derived from an EMBL/GenBank/DDBJ whole genome shotgun (WGS) entry which is preliminary data.</text>
</comment>
<dbReference type="Pfam" id="PF00828">
    <property type="entry name" value="Ribosomal_L27A"/>
    <property type="match status" value="1"/>
</dbReference>
<comment type="similarity">
    <text evidence="1">Belongs to the universal ribosomal protein uL15 family.</text>
</comment>
<evidence type="ECO:0000259" key="5">
    <source>
        <dbReference type="Pfam" id="PF00828"/>
    </source>
</evidence>
<dbReference type="GO" id="GO:0006412">
    <property type="term" value="P:translation"/>
    <property type="evidence" value="ECO:0007669"/>
    <property type="project" value="InterPro"/>
</dbReference>
<protein>
    <recommendedName>
        <fullName evidence="5">Large ribosomal subunit protein uL15/eL18 domain-containing protein</fullName>
    </recommendedName>
</protein>
<dbReference type="Proteomes" id="UP000449547">
    <property type="component" value="Unassembled WGS sequence"/>
</dbReference>
<dbReference type="GO" id="GO:0003735">
    <property type="term" value="F:structural constituent of ribosome"/>
    <property type="evidence" value="ECO:0007669"/>
    <property type="project" value="InterPro"/>
</dbReference>
<organism evidence="6 7">
    <name type="scientific">Diutina rugosa</name>
    <name type="common">Yeast</name>
    <name type="synonym">Candida rugosa</name>
    <dbReference type="NCBI Taxonomy" id="5481"/>
    <lineage>
        <taxon>Eukaryota</taxon>
        <taxon>Fungi</taxon>
        <taxon>Dikarya</taxon>
        <taxon>Ascomycota</taxon>
        <taxon>Saccharomycotina</taxon>
        <taxon>Pichiomycetes</taxon>
        <taxon>Debaryomycetaceae</taxon>
        <taxon>Diutina</taxon>
    </lineage>
</organism>
<dbReference type="VEuPathDB" id="FungiDB:DIURU_000120"/>
<accession>A0A642UZS2</accession>
<dbReference type="OMA" id="EPGWLVN"/>
<name>A0A642UZS2_DIURU</name>
<dbReference type="SUPFAM" id="SSF52080">
    <property type="entry name" value="Ribosomal proteins L15p and L18e"/>
    <property type="match status" value="1"/>
</dbReference>
<feature type="region of interest" description="Disordered" evidence="4">
    <location>
        <begin position="34"/>
        <end position="63"/>
    </location>
</feature>
<dbReference type="PANTHER" id="PTHR12934">
    <property type="entry name" value="50S RIBOSOMAL PROTEIN L15"/>
    <property type="match status" value="1"/>
</dbReference>
<dbReference type="EMBL" id="SWFT01000005">
    <property type="protein sequence ID" value="KAA8908577.1"/>
    <property type="molecule type" value="Genomic_DNA"/>
</dbReference>
<keyword evidence="7" id="KW-1185">Reference proteome</keyword>
<dbReference type="AlphaFoldDB" id="A0A642UZS2"/>
<dbReference type="InterPro" id="IPR021131">
    <property type="entry name" value="Ribosomal_uL15/eL18"/>
</dbReference>
<reference evidence="6 7" key="1">
    <citation type="submission" date="2019-07" db="EMBL/GenBank/DDBJ databases">
        <title>Genome assembly of two rare yeast pathogens: Diutina rugosa and Trichomonascus ciferrii.</title>
        <authorList>
            <person name="Mixao V."/>
            <person name="Saus E."/>
            <person name="Hansen A."/>
            <person name="Lass-Flor C."/>
            <person name="Gabaldon T."/>
        </authorList>
    </citation>
    <scope>NUCLEOTIDE SEQUENCE [LARGE SCALE GENOMIC DNA]</scope>
    <source>
        <strain evidence="6 7">CBS 613</strain>
    </source>
</reference>
<dbReference type="InterPro" id="IPR030878">
    <property type="entry name" value="Ribosomal_uL15"/>
</dbReference>
<keyword evidence="3" id="KW-0687">Ribonucleoprotein</keyword>
<keyword evidence="2" id="KW-0689">Ribosomal protein</keyword>
<evidence type="ECO:0000256" key="4">
    <source>
        <dbReference type="SAM" id="MobiDB-lite"/>
    </source>
</evidence>
<dbReference type="InterPro" id="IPR036227">
    <property type="entry name" value="Ribosomal_uL15/eL18_sf"/>
</dbReference>
<sequence length="275" mass="30948">MFQFGWTKPWTPVALASRTLSYLSKLAPNEGATTAYKRLGRGPASKGQKSGRGQKGQKARGKVPHWLEGGQTPYYKRFPIVGFKRPHRRHLNDLNLERIQEFWNAGRIPLKAGETLTIRIMRECGLVTGSLRDGVKVLGVGKQEYNVPLKIEANRASEDAIAAIEAAGGEFTAQYFTKLSLQAHVFPERFLLKKGYVPLPARPTHRRDIEYYANPDKRGYLLKDRSLLLDHMKSEKSTGVRSSKKRSALESQLDAASEKHYGDFTENKVVSVHDL</sequence>
<feature type="domain" description="Large ribosomal subunit protein uL15/eL18" evidence="5">
    <location>
        <begin position="94"/>
        <end position="172"/>
    </location>
</feature>
<proteinExistence type="inferred from homology"/>
<dbReference type="HAMAP" id="MF_01341">
    <property type="entry name" value="Ribosomal_uL15"/>
    <property type="match status" value="1"/>
</dbReference>
<evidence type="ECO:0000313" key="7">
    <source>
        <dbReference type="Proteomes" id="UP000449547"/>
    </source>
</evidence>
<dbReference type="RefSeq" id="XP_034015065.1">
    <property type="nucleotide sequence ID" value="XM_034153718.1"/>
</dbReference>
<dbReference type="GO" id="GO:0005762">
    <property type="term" value="C:mitochondrial large ribosomal subunit"/>
    <property type="evidence" value="ECO:0007669"/>
    <property type="project" value="TreeGrafter"/>
</dbReference>
<evidence type="ECO:0000256" key="3">
    <source>
        <dbReference type="ARBA" id="ARBA00023274"/>
    </source>
</evidence>
<dbReference type="PANTHER" id="PTHR12934:SF11">
    <property type="entry name" value="LARGE RIBOSOMAL SUBUNIT PROTEIN UL15M"/>
    <property type="match status" value="1"/>
</dbReference>
<dbReference type="NCBIfam" id="TIGR01071">
    <property type="entry name" value="rplO_bact"/>
    <property type="match status" value="1"/>
</dbReference>
<evidence type="ECO:0000313" key="6">
    <source>
        <dbReference type="EMBL" id="KAA8908577.1"/>
    </source>
</evidence>
<evidence type="ECO:0000256" key="1">
    <source>
        <dbReference type="ARBA" id="ARBA00007320"/>
    </source>
</evidence>
<dbReference type="Gene3D" id="3.100.10.10">
    <property type="match status" value="1"/>
</dbReference>
<dbReference type="InterPro" id="IPR005749">
    <property type="entry name" value="Ribosomal_uL15_bac-type"/>
</dbReference>